<gene>
    <name evidence="2" type="ORF">GCM10020221_12550</name>
</gene>
<organism evidence="2 3">
    <name type="scientific">Streptomyces thioluteus</name>
    <dbReference type="NCBI Taxonomy" id="66431"/>
    <lineage>
        <taxon>Bacteria</taxon>
        <taxon>Bacillati</taxon>
        <taxon>Actinomycetota</taxon>
        <taxon>Actinomycetes</taxon>
        <taxon>Kitasatosporales</taxon>
        <taxon>Streptomycetaceae</taxon>
        <taxon>Streptomyces</taxon>
    </lineage>
</organism>
<comment type="caution">
    <text evidence="2">The sequence shown here is derived from an EMBL/GenBank/DDBJ whole genome shotgun (WGS) entry which is preliminary data.</text>
</comment>
<feature type="region of interest" description="Disordered" evidence="1">
    <location>
        <begin position="35"/>
        <end position="72"/>
    </location>
</feature>
<accession>A0ABP6J2J8</accession>
<evidence type="ECO:0000313" key="3">
    <source>
        <dbReference type="Proteomes" id="UP001501102"/>
    </source>
</evidence>
<evidence type="ECO:0000256" key="1">
    <source>
        <dbReference type="SAM" id="MobiDB-lite"/>
    </source>
</evidence>
<sequence>MLFGLINRPEFDARLVEMAQAAGAELRTGVTVSRVEQHGRPCPTGARSPSSWATARRCWPARSSARTAAPAG</sequence>
<keyword evidence="3" id="KW-1185">Reference proteome</keyword>
<dbReference type="Proteomes" id="UP001501102">
    <property type="component" value="Unassembled WGS sequence"/>
</dbReference>
<dbReference type="InterPro" id="IPR036188">
    <property type="entry name" value="FAD/NAD-bd_sf"/>
</dbReference>
<dbReference type="EMBL" id="BAAAXZ010000046">
    <property type="protein sequence ID" value="GAA2917868.1"/>
    <property type="molecule type" value="Genomic_DNA"/>
</dbReference>
<feature type="compositionally biased region" description="Low complexity" evidence="1">
    <location>
        <begin position="60"/>
        <end position="72"/>
    </location>
</feature>
<reference evidence="3" key="1">
    <citation type="journal article" date="2019" name="Int. J. Syst. Evol. Microbiol.">
        <title>The Global Catalogue of Microorganisms (GCM) 10K type strain sequencing project: providing services to taxonomists for standard genome sequencing and annotation.</title>
        <authorList>
            <consortium name="The Broad Institute Genomics Platform"/>
            <consortium name="The Broad Institute Genome Sequencing Center for Infectious Disease"/>
            <person name="Wu L."/>
            <person name="Ma J."/>
        </authorList>
    </citation>
    <scope>NUCLEOTIDE SEQUENCE [LARGE SCALE GENOMIC DNA]</scope>
    <source>
        <strain evidence="3">JCM 4087</strain>
    </source>
</reference>
<evidence type="ECO:0000313" key="2">
    <source>
        <dbReference type="EMBL" id="GAA2917868.1"/>
    </source>
</evidence>
<name>A0ABP6J2J8_STRTU</name>
<dbReference type="Gene3D" id="3.50.50.60">
    <property type="entry name" value="FAD/NAD(P)-binding domain"/>
    <property type="match status" value="1"/>
</dbReference>
<proteinExistence type="predicted"/>
<protein>
    <submittedName>
        <fullName evidence="2">Uncharacterized protein</fullName>
    </submittedName>
</protein>